<feature type="coiled-coil region" evidence="1">
    <location>
        <begin position="90"/>
        <end position="124"/>
    </location>
</feature>
<feature type="region of interest" description="Disordered" evidence="2">
    <location>
        <begin position="1"/>
        <end position="45"/>
    </location>
</feature>
<proteinExistence type="predicted"/>
<name>A0A438GAQ8_VITVI</name>
<accession>A0A438GAQ8</accession>
<sequence length="147" mass="17241">MAPRLGNLSNKPLEGFEQRGPELDIPPPPQSEELPSQAPHAPDHVPWMDVSAQISSFGTRIEELALVHDTRFYSMEECIDQYQTGFTCRFKHIQQRFEHIEERMEQQQATFEHLQQNIDRIESRQASQHEEMMAYLRFVFPPPPRQP</sequence>
<keyword evidence="1" id="KW-0175">Coiled coil</keyword>
<evidence type="ECO:0000313" key="3">
    <source>
        <dbReference type="EMBL" id="RVW69279.1"/>
    </source>
</evidence>
<reference evidence="3 4" key="1">
    <citation type="journal article" date="2018" name="PLoS Genet.">
        <title>Population sequencing reveals clonal diversity and ancestral inbreeding in the grapevine cultivar Chardonnay.</title>
        <authorList>
            <person name="Roach M.J."/>
            <person name="Johnson D.L."/>
            <person name="Bohlmann J."/>
            <person name="van Vuuren H.J."/>
            <person name="Jones S.J."/>
            <person name="Pretorius I.S."/>
            <person name="Schmidt S.A."/>
            <person name="Borneman A.R."/>
        </authorList>
    </citation>
    <scope>NUCLEOTIDE SEQUENCE [LARGE SCALE GENOMIC DNA]</scope>
    <source>
        <strain evidence="4">cv. Chardonnay</strain>
        <tissue evidence="3">Leaf</tissue>
    </source>
</reference>
<organism evidence="3 4">
    <name type="scientific">Vitis vinifera</name>
    <name type="common">Grape</name>
    <dbReference type="NCBI Taxonomy" id="29760"/>
    <lineage>
        <taxon>Eukaryota</taxon>
        <taxon>Viridiplantae</taxon>
        <taxon>Streptophyta</taxon>
        <taxon>Embryophyta</taxon>
        <taxon>Tracheophyta</taxon>
        <taxon>Spermatophyta</taxon>
        <taxon>Magnoliopsida</taxon>
        <taxon>eudicotyledons</taxon>
        <taxon>Gunneridae</taxon>
        <taxon>Pentapetalae</taxon>
        <taxon>rosids</taxon>
        <taxon>Vitales</taxon>
        <taxon>Vitaceae</taxon>
        <taxon>Viteae</taxon>
        <taxon>Vitis</taxon>
    </lineage>
</organism>
<evidence type="ECO:0000256" key="1">
    <source>
        <dbReference type="SAM" id="Coils"/>
    </source>
</evidence>
<protein>
    <submittedName>
        <fullName evidence="3">Uncharacterized protein</fullName>
    </submittedName>
</protein>
<dbReference type="AlphaFoldDB" id="A0A438GAQ8"/>
<dbReference type="Proteomes" id="UP000288805">
    <property type="component" value="Unassembled WGS sequence"/>
</dbReference>
<comment type="caution">
    <text evidence="3">The sequence shown here is derived from an EMBL/GenBank/DDBJ whole genome shotgun (WGS) entry which is preliminary data.</text>
</comment>
<gene>
    <name evidence="3" type="ORF">CK203_061367</name>
</gene>
<evidence type="ECO:0000313" key="4">
    <source>
        <dbReference type="Proteomes" id="UP000288805"/>
    </source>
</evidence>
<evidence type="ECO:0000256" key="2">
    <source>
        <dbReference type="SAM" id="MobiDB-lite"/>
    </source>
</evidence>
<dbReference type="EMBL" id="QGNW01000502">
    <property type="protein sequence ID" value="RVW69279.1"/>
    <property type="molecule type" value="Genomic_DNA"/>
</dbReference>
<dbReference type="Gene3D" id="3.90.20.10">
    <property type="match status" value="1"/>
</dbReference>